<dbReference type="AlphaFoldDB" id="A0A1L7R808"/>
<evidence type="ECO:0000313" key="1">
    <source>
        <dbReference type="EMBL" id="CED89921.1"/>
    </source>
</evidence>
<protein>
    <submittedName>
        <fullName evidence="1">Uncharacterized protein</fullName>
    </submittedName>
</protein>
<sequence length="213" mass="24150">MSTTIDVYSTTDVFPLVHQTRARTEMLFRELLARHGIDSTLDVTAFYPRERGEELRMVPPDVRWTPGLEIGFGYWLNGVWDSDSWPECLVRDDDDLINDDDPDALAYPAFIGRWGLLPELAHRLAPETLDLIDARRHYWSEYRNAAGPAVASTGYGLAAAALAEATDGVIASFDSAFELEHNGETAEEFLSWWGDHQINFYGKKQFLRSHIIN</sequence>
<organism evidence="1">
    <name type="scientific">Actinomyces succiniciruminis</name>
    <dbReference type="NCBI Taxonomy" id="1522002"/>
    <lineage>
        <taxon>Bacteria</taxon>
        <taxon>Bacillati</taxon>
        <taxon>Actinomycetota</taxon>
        <taxon>Actinomycetes</taxon>
        <taxon>Actinomycetales</taxon>
        <taxon>Actinomycetaceae</taxon>
        <taxon>Actinomyces</taxon>
    </lineage>
</organism>
<reference evidence="1" key="1">
    <citation type="submission" date="2014-07" db="EMBL/GenBank/DDBJ databases">
        <authorList>
            <person name="Zhang J.E."/>
            <person name="Yang H."/>
            <person name="Guo J."/>
            <person name="Deng Z."/>
            <person name="Luo H."/>
            <person name="Luo M."/>
            <person name="Zhao B."/>
        </authorList>
    </citation>
    <scope>NUCLEOTIDE SEQUENCE</scope>
    <source>
        <strain evidence="1">AM4</strain>
    </source>
</reference>
<accession>A0A1L7R808</accession>
<dbReference type="RefSeq" id="WP_210578122.1">
    <property type="nucleotide sequence ID" value="NZ_LK995458.1"/>
</dbReference>
<proteinExistence type="predicted"/>
<dbReference type="EMBL" id="LK995458">
    <property type="protein sequence ID" value="CED89921.1"/>
    <property type="molecule type" value="Genomic_DNA"/>
</dbReference>
<name>A0A1L7R808_9ACTO</name>
<gene>
    <name evidence="1" type="ORF">AAM4_0026</name>
</gene>